<keyword evidence="3" id="KW-0288">FMN</keyword>
<protein>
    <submittedName>
        <fullName evidence="6">Flavin reductase family protein</fullName>
    </submittedName>
</protein>
<evidence type="ECO:0000313" key="7">
    <source>
        <dbReference type="Proteomes" id="UP000310477"/>
    </source>
</evidence>
<name>A0A4U1C7S9_9SPHI</name>
<comment type="caution">
    <text evidence="6">The sequence shown here is derived from an EMBL/GenBank/DDBJ whole genome shotgun (WGS) entry which is preliminary data.</text>
</comment>
<dbReference type="SUPFAM" id="SSF50475">
    <property type="entry name" value="FMN-binding split barrel"/>
    <property type="match status" value="1"/>
</dbReference>
<evidence type="ECO:0000259" key="5">
    <source>
        <dbReference type="Pfam" id="PF01613"/>
    </source>
</evidence>
<dbReference type="OrthoDB" id="5293996at2"/>
<dbReference type="Proteomes" id="UP000310477">
    <property type="component" value="Unassembled WGS sequence"/>
</dbReference>
<gene>
    <name evidence="6" type="ORF">FA045_09435</name>
</gene>
<dbReference type="GO" id="GO:0016646">
    <property type="term" value="F:oxidoreductase activity, acting on the CH-NH group of donors, NAD or NADP as acceptor"/>
    <property type="evidence" value="ECO:0007669"/>
    <property type="project" value="UniProtKB-ARBA"/>
</dbReference>
<feature type="domain" description="Flavin reductase like" evidence="5">
    <location>
        <begin position="30"/>
        <end position="166"/>
    </location>
</feature>
<evidence type="ECO:0000256" key="3">
    <source>
        <dbReference type="ARBA" id="ARBA00022643"/>
    </source>
</evidence>
<dbReference type="InterPro" id="IPR012349">
    <property type="entry name" value="Split_barrel_FMN-bd"/>
</dbReference>
<dbReference type="EMBL" id="SWBO01000004">
    <property type="protein sequence ID" value="TKC01447.1"/>
    <property type="molecule type" value="Genomic_DNA"/>
</dbReference>
<evidence type="ECO:0000256" key="4">
    <source>
        <dbReference type="ARBA" id="ARBA00038054"/>
    </source>
</evidence>
<keyword evidence="7" id="KW-1185">Reference proteome</keyword>
<evidence type="ECO:0000256" key="2">
    <source>
        <dbReference type="ARBA" id="ARBA00022630"/>
    </source>
</evidence>
<dbReference type="RefSeq" id="WP_136876815.1">
    <property type="nucleotide sequence ID" value="NZ_SWBO01000004.1"/>
</dbReference>
<dbReference type="PANTHER" id="PTHR33798">
    <property type="entry name" value="FLAVOPROTEIN OXYGENASE"/>
    <property type="match status" value="1"/>
</dbReference>
<dbReference type="InterPro" id="IPR002563">
    <property type="entry name" value="Flavin_Rdtase-like_dom"/>
</dbReference>
<dbReference type="Gene3D" id="2.30.110.10">
    <property type="entry name" value="Electron Transport, Fmn-binding Protein, Chain A"/>
    <property type="match status" value="1"/>
</dbReference>
<sequence>MNISANTLAQLEDRFRATLINSLPGLKSLHLVGTMSENGHSNLGLFNSVFHLGASPSLLGMVFRPGSQDHDTLSNIKRTGFYTLNNVLTSFYQQAHQTSARYPSGVSEFVECGLTEYFIPNFQAPFVAESTIKIGMELRELLPVALNNTTIIIGEIKHIQLNENILASDGYINHSLAGSLTVGGLDGYFENKPLERLSYAKPNQAVHLLKVKKEY</sequence>
<dbReference type="Pfam" id="PF01613">
    <property type="entry name" value="Flavin_Reduct"/>
    <property type="match status" value="1"/>
</dbReference>
<dbReference type="PANTHER" id="PTHR33798:SF5">
    <property type="entry name" value="FLAVIN REDUCTASE LIKE DOMAIN-CONTAINING PROTEIN"/>
    <property type="match status" value="1"/>
</dbReference>
<reference evidence="6 7" key="1">
    <citation type="submission" date="2019-04" db="EMBL/GenBank/DDBJ databases">
        <title>Pedobacter sp. AR-2-6 sp. nov., isolated from Arctic soil.</title>
        <authorList>
            <person name="Dahal R.H."/>
            <person name="Kim D.-U."/>
        </authorList>
    </citation>
    <scope>NUCLEOTIDE SEQUENCE [LARGE SCALE GENOMIC DNA]</scope>
    <source>
        <strain evidence="6 7">AR-2-6</strain>
    </source>
</reference>
<evidence type="ECO:0000313" key="6">
    <source>
        <dbReference type="EMBL" id="TKC01447.1"/>
    </source>
</evidence>
<evidence type="ECO:0000256" key="1">
    <source>
        <dbReference type="ARBA" id="ARBA00001917"/>
    </source>
</evidence>
<organism evidence="6 7">
    <name type="scientific">Pedobacter cryotolerans</name>
    <dbReference type="NCBI Taxonomy" id="2571270"/>
    <lineage>
        <taxon>Bacteria</taxon>
        <taxon>Pseudomonadati</taxon>
        <taxon>Bacteroidota</taxon>
        <taxon>Sphingobacteriia</taxon>
        <taxon>Sphingobacteriales</taxon>
        <taxon>Sphingobacteriaceae</taxon>
        <taxon>Pedobacter</taxon>
    </lineage>
</organism>
<accession>A0A4U1C7S9</accession>
<dbReference type="GO" id="GO:0010181">
    <property type="term" value="F:FMN binding"/>
    <property type="evidence" value="ECO:0007669"/>
    <property type="project" value="InterPro"/>
</dbReference>
<comment type="cofactor">
    <cofactor evidence="1">
        <name>FMN</name>
        <dbReference type="ChEBI" id="CHEBI:58210"/>
    </cofactor>
</comment>
<proteinExistence type="inferred from homology"/>
<dbReference type="AlphaFoldDB" id="A0A4U1C7S9"/>
<keyword evidence="2" id="KW-0285">Flavoprotein</keyword>
<comment type="similarity">
    <text evidence="4">Belongs to the flavoredoxin family.</text>
</comment>